<dbReference type="GO" id="GO:0009055">
    <property type="term" value="F:electron transfer activity"/>
    <property type="evidence" value="ECO:0007669"/>
    <property type="project" value="InterPro"/>
</dbReference>
<dbReference type="RefSeq" id="WP_012490566.1">
    <property type="nucleotide sequence ID" value="NZ_CP013525.1"/>
</dbReference>
<dbReference type="SUPFAM" id="SSF47175">
    <property type="entry name" value="Cytochromes"/>
    <property type="match status" value="1"/>
</dbReference>
<dbReference type="InterPro" id="IPR002321">
    <property type="entry name" value="Cyt_c_II"/>
</dbReference>
<evidence type="ECO:0000313" key="3">
    <source>
        <dbReference type="Proteomes" id="UP000078551"/>
    </source>
</evidence>
<dbReference type="EMBL" id="CP064934">
    <property type="protein sequence ID" value="QPK12185.1"/>
    <property type="molecule type" value="Genomic_DNA"/>
</dbReference>
<dbReference type="GO" id="GO:0005506">
    <property type="term" value="F:iron ion binding"/>
    <property type="evidence" value="ECO:0007669"/>
    <property type="project" value="InterPro"/>
</dbReference>
<evidence type="ECO:0000313" key="2">
    <source>
        <dbReference type="EMBL" id="QPK12185.1"/>
    </source>
</evidence>
<proteinExistence type="predicted"/>
<name>A0A192TJ25_9HYPH</name>
<sequence>MRGFSMISGVPTIFGAVLAVSALVAPASADIISDRQADMKAMAAAAKTMAEMFRNPDTYSSMPFAAAAGAIAERSGEVLAGHFADGIEDARSEAKPDIAGERDRFDRLAEDLRTYARALDAAAKANPGAMTERMRMQPGEPMGGGPLGTHVAKASSLSSLPAEHLFHLMLQTCTTCHARFRMER</sequence>
<protein>
    <submittedName>
        <fullName evidence="2">Cytochrome c</fullName>
    </submittedName>
    <submittedName>
        <fullName evidence="1">Cytochrome-c domain-containing protein</fullName>
    </submittedName>
</protein>
<dbReference type="AlphaFoldDB" id="A0A192TJ25"/>
<dbReference type="PROSITE" id="PS51009">
    <property type="entry name" value="CYTCII"/>
    <property type="match status" value="1"/>
</dbReference>
<dbReference type="InterPro" id="IPR010980">
    <property type="entry name" value="Cyt_c/b562"/>
</dbReference>
<dbReference type="GO" id="GO:0020037">
    <property type="term" value="F:heme binding"/>
    <property type="evidence" value="ECO:0007669"/>
    <property type="project" value="InterPro"/>
</dbReference>
<dbReference type="Proteomes" id="UP000078551">
    <property type="component" value="Plasmid pRphaN771c"/>
</dbReference>
<geneLocation type="plasmid" evidence="2 4">
    <name>pBS3c</name>
</geneLocation>
<dbReference type="Proteomes" id="UP000540266">
    <property type="component" value="Plasmid pBS3c"/>
</dbReference>
<accession>A0A192TJ25</accession>
<reference evidence="2 4" key="2">
    <citation type="submission" date="2020-11" db="EMBL/GenBank/DDBJ databases">
        <title>Indigenous Rhizobia Nodulating Common beans in Western Kenya.</title>
        <authorList>
            <person name="Wekesa C.S."/>
            <person name="Oelmueller R."/>
            <person name="Furch A.C."/>
        </authorList>
    </citation>
    <scope>NUCLEOTIDE SEQUENCE [LARGE SCALE GENOMIC DNA]</scope>
    <source>
        <strain evidence="4">BS3</strain>
        <strain evidence="2">S3</strain>
        <plasmid evidence="2 4">pBS3c</plasmid>
    </source>
</reference>
<geneLocation type="plasmid" evidence="1 3">
    <name>pRphaN771c</name>
</geneLocation>
<dbReference type="Gene3D" id="1.20.120.10">
    <property type="entry name" value="Cytochrome c/b562"/>
    <property type="match status" value="1"/>
</dbReference>
<dbReference type="EMBL" id="CP013571">
    <property type="protein sequence ID" value="ANL87651.1"/>
    <property type="molecule type" value="Genomic_DNA"/>
</dbReference>
<dbReference type="GeneID" id="45960140"/>
<dbReference type="GO" id="GO:0022900">
    <property type="term" value="P:electron transport chain"/>
    <property type="evidence" value="ECO:0007669"/>
    <property type="project" value="InterPro"/>
</dbReference>
<evidence type="ECO:0000313" key="1">
    <source>
        <dbReference type="EMBL" id="ANL87651.1"/>
    </source>
</evidence>
<keyword evidence="3" id="KW-1185">Reference proteome</keyword>
<gene>
    <name evidence="1" type="ORF">AMC81_PC00176</name>
    <name evidence="2" type="ORF">HER27_026240</name>
</gene>
<keyword evidence="2" id="KW-0614">Plasmid</keyword>
<reference evidence="1 3" key="1">
    <citation type="submission" date="2015-11" db="EMBL/GenBank/DDBJ databases">
        <title>The limits of bacterial species coexistence and the symbiotic plasmid transference in sympatric Rhizobium populations.</title>
        <authorList>
            <person name="Perez-Carrascal O.M."/>
            <person name="VanInsberghe D."/>
            <person name="Juarez S."/>
            <person name="Polz M.F."/>
            <person name="Vinuesa P."/>
            <person name="Gonzalez V."/>
        </authorList>
    </citation>
    <scope>NUCLEOTIDE SEQUENCE [LARGE SCALE GENOMIC DNA]</scope>
    <source>
        <strain evidence="1 3">N771</strain>
        <plasmid evidence="1 3">pRphaN771c</plasmid>
    </source>
</reference>
<dbReference type="Pfam" id="PF01322">
    <property type="entry name" value="Cytochrom_C_2"/>
    <property type="match status" value="1"/>
</dbReference>
<organism evidence="2 4">
    <name type="scientific">Rhizobium phaseoli</name>
    <dbReference type="NCBI Taxonomy" id="396"/>
    <lineage>
        <taxon>Bacteria</taxon>
        <taxon>Pseudomonadati</taxon>
        <taxon>Pseudomonadota</taxon>
        <taxon>Alphaproteobacteria</taxon>
        <taxon>Hyphomicrobiales</taxon>
        <taxon>Rhizobiaceae</taxon>
        <taxon>Rhizobium/Agrobacterium group</taxon>
        <taxon>Rhizobium</taxon>
    </lineage>
</organism>
<evidence type="ECO:0000313" key="4">
    <source>
        <dbReference type="Proteomes" id="UP000540266"/>
    </source>
</evidence>